<proteinExistence type="inferred from homology"/>
<accession>A0A1H9G744</accession>
<dbReference type="PROSITE" id="PS51257">
    <property type="entry name" value="PROKAR_LIPOPROTEIN"/>
    <property type="match status" value="1"/>
</dbReference>
<evidence type="ECO:0000256" key="3">
    <source>
        <dbReference type="ARBA" id="ARBA00022448"/>
    </source>
</evidence>
<comment type="similarity">
    <text evidence="2">Belongs to the bacterial solute-binding protein 7 family.</text>
</comment>
<dbReference type="InterPro" id="IPR038404">
    <property type="entry name" value="TRAP_DctP_sf"/>
</dbReference>
<dbReference type="Proteomes" id="UP000199021">
    <property type="component" value="Unassembled WGS sequence"/>
</dbReference>
<dbReference type="InParanoid" id="A0A1H9G744"/>
<keyword evidence="5" id="KW-0675">Receptor</keyword>
<dbReference type="Gene3D" id="3.40.190.170">
    <property type="entry name" value="Bacterial extracellular solute-binding protein, family 7"/>
    <property type="match status" value="1"/>
</dbReference>
<sequence>MLHLRSLVGLLVSICLLSACQRNGEPEYHFRAALWANERHTWYLAMQSFAEEVYDKSDGRIEVEVYPSEQLAKEIEAIRLIQAEVIDMTITGSLLSNWIEIAAFCELPFLLQSDADRDALLQGPIGQRVEREMLERTGLRPLGYFIRGPRHLTSNRPIRHPDELNGMIIRVPNVPSFVTAWEAMGAKPTPMAFSEVFTGLQQGTIEGQENPFSLILNAGFPEVQQYVNLTEHVMSWSYPVIGERQFQALPADLQTIVLEAAQNMQAYEHELFTTNENSVKAELEKRGMTFVEVDKAAFQAKCERAIFESLSPEMQEVYQGFISERKAARQ</sequence>
<protein>
    <submittedName>
        <fullName evidence="5">Tripartite ATP-independent transporter solute receptor, DctP family</fullName>
    </submittedName>
</protein>
<evidence type="ECO:0000256" key="2">
    <source>
        <dbReference type="ARBA" id="ARBA00009023"/>
    </source>
</evidence>
<dbReference type="PANTHER" id="PTHR33376:SF4">
    <property type="entry name" value="SIALIC ACID-BINDING PERIPLASMIC PROTEIN SIAP"/>
    <property type="match status" value="1"/>
</dbReference>
<gene>
    <name evidence="5" type="ORF">SAMN05444359_11069</name>
</gene>
<evidence type="ECO:0000313" key="5">
    <source>
        <dbReference type="EMBL" id="SEQ45956.1"/>
    </source>
</evidence>
<evidence type="ECO:0000256" key="4">
    <source>
        <dbReference type="ARBA" id="ARBA00022729"/>
    </source>
</evidence>
<evidence type="ECO:0000313" key="6">
    <source>
        <dbReference type="Proteomes" id="UP000199021"/>
    </source>
</evidence>
<dbReference type="NCBIfam" id="TIGR00787">
    <property type="entry name" value="dctP"/>
    <property type="match status" value="1"/>
</dbReference>
<dbReference type="AlphaFoldDB" id="A0A1H9G744"/>
<dbReference type="EMBL" id="FOFB01000010">
    <property type="protein sequence ID" value="SEQ45956.1"/>
    <property type="molecule type" value="Genomic_DNA"/>
</dbReference>
<keyword evidence="4" id="KW-0732">Signal</keyword>
<dbReference type="CDD" id="cd13603">
    <property type="entry name" value="PBP2_TRAP_Siap_TeaA_like"/>
    <property type="match status" value="1"/>
</dbReference>
<dbReference type="InterPro" id="IPR018389">
    <property type="entry name" value="DctP_fam"/>
</dbReference>
<dbReference type="NCBIfam" id="NF037995">
    <property type="entry name" value="TRAP_S1"/>
    <property type="match status" value="1"/>
</dbReference>
<dbReference type="OrthoDB" id="9776801at2"/>
<keyword evidence="6" id="KW-1185">Reference proteome</keyword>
<comment type="subcellular location">
    <subcellularLocation>
        <location evidence="1">Cell envelope</location>
    </subcellularLocation>
</comment>
<dbReference type="Pfam" id="PF03480">
    <property type="entry name" value="DctP"/>
    <property type="match status" value="1"/>
</dbReference>
<evidence type="ECO:0000256" key="1">
    <source>
        <dbReference type="ARBA" id="ARBA00004196"/>
    </source>
</evidence>
<dbReference type="STRING" id="478744.SAMN05444359_11069"/>
<keyword evidence="3" id="KW-0813">Transport</keyword>
<organism evidence="5 6">
    <name type="scientific">Neolewinella agarilytica</name>
    <dbReference type="NCBI Taxonomy" id="478744"/>
    <lineage>
        <taxon>Bacteria</taxon>
        <taxon>Pseudomonadati</taxon>
        <taxon>Bacteroidota</taxon>
        <taxon>Saprospiria</taxon>
        <taxon>Saprospirales</taxon>
        <taxon>Lewinellaceae</taxon>
        <taxon>Neolewinella</taxon>
    </lineage>
</organism>
<dbReference type="InterPro" id="IPR004682">
    <property type="entry name" value="TRAP_DctP"/>
</dbReference>
<dbReference type="GO" id="GO:0055085">
    <property type="term" value="P:transmembrane transport"/>
    <property type="evidence" value="ECO:0007669"/>
    <property type="project" value="InterPro"/>
</dbReference>
<dbReference type="PIRSF" id="PIRSF006470">
    <property type="entry name" value="DctB"/>
    <property type="match status" value="1"/>
</dbReference>
<dbReference type="PANTHER" id="PTHR33376">
    <property type="match status" value="1"/>
</dbReference>
<reference evidence="6" key="1">
    <citation type="submission" date="2016-10" db="EMBL/GenBank/DDBJ databases">
        <authorList>
            <person name="Varghese N."/>
            <person name="Submissions S."/>
        </authorList>
    </citation>
    <scope>NUCLEOTIDE SEQUENCE [LARGE SCALE GENOMIC DNA]</scope>
    <source>
        <strain evidence="6">DSM 24740</strain>
    </source>
</reference>
<dbReference type="RefSeq" id="WP_090168071.1">
    <property type="nucleotide sequence ID" value="NZ_FOFB01000010.1"/>
</dbReference>
<dbReference type="GO" id="GO:0030288">
    <property type="term" value="C:outer membrane-bounded periplasmic space"/>
    <property type="evidence" value="ECO:0007669"/>
    <property type="project" value="InterPro"/>
</dbReference>
<name>A0A1H9G744_9BACT</name>